<keyword evidence="11" id="KW-1208">Phospholipid metabolism</keyword>
<evidence type="ECO:0000256" key="3">
    <source>
        <dbReference type="ARBA" id="ARBA00022516"/>
    </source>
</evidence>
<evidence type="ECO:0000313" key="16">
    <source>
        <dbReference type="Proteomes" id="UP001549146"/>
    </source>
</evidence>
<dbReference type="PROSITE" id="PS50035">
    <property type="entry name" value="PLD"/>
    <property type="match status" value="2"/>
</dbReference>
<feature type="domain" description="PLD phosphodiesterase" evidence="14">
    <location>
        <begin position="413"/>
        <end position="440"/>
    </location>
</feature>
<dbReference type="GO" id="GO:0016740">
    <property type="term" value="F:transferase activity"/>
    <property type="evidence" value="ECO:0007669"/>
    <property type="project" value="UniProtKB-KW"/>
</dbReference>
<dbReference type="CDD" id="cd09112">
    <property type="entry name" value="PLDc_CLS_2"/>
    <property type="match status" value="1"/>
</dbReference>
<dbReference type="NCBIfam" id="TIGR04265">
    <property type="entry name" value="bac_cardiolipin"/>
    <property type="match status" value="1"/>
</dbReference>
<proteinExistence type="predicted"/>
<gene>
    <name evidence="15" type="ORF">ABID46_002410</name>
</gene>
<accession>A0ABV2LXD9</accession>
<dbReference type="SMART" id="SM00155">
    <property type="entry name" value="PLDc"/>
    <property type="match status" value="2"/>
</dbReference>
<dbReference type="RefSeq" id="WP_354510401.1">
    <property type="nucleotide sequence ID" value="NZ_JBEPMO010000020.1"/>
</dbReference>
<dbReference type="PANTHER" id="PTHR21248">
    <property type="entry name" value="CARDIOLIPIN SYNTHASE"/>
    <property type="match status" value="1"/>
</dbReference>
<feature type="domain" description="PLD phosphodiesterase" evidence="14">
    <location>
        <begin position="227"/>
        <end position="254"/>
    </location>
</feature>
<name>A0ABV2LXD9_9FLAO</name>
<dbReference type="EC" id="2.7.8.-" evidence="12"/>
<dbReference type="InterPro" id="IPR001736">
    <property type="entry name" value="PLipase_D/transphosphatidylase"/>
</dbReference>
<evidence type="ECO:0000256" key="13">
    <source>
        <dbReference type="SAM" id="Phobius"/>
    </source>
</evidence>
<keyword evidence="3" id="KW-0444">Lipid biosynthesis</keyword>
<dbReference type="InterPro" id="IPR025202">
    <property type="entry name" value="PLD-like_dom"/>
</dbReference>
<keyword evidence="8" id="KW-0443">Lipid metabolism</keyword>
<evidence type="ECO:0000256" key="7">
    <source>
        <dbReference type="ARBA" id="ARBA00022989"/>
    </source>
</evidence>
<feature type="transmembrane region" description="Helical" evidence="13">
    <location>
        <begin position="17"/>
        <end position="36"/>
    </location>
</feature>
<keyword evidence="10" id="KW-0594">Phospholipid biosynthesis</keyword>
<feature type="transmembrane region" description="Helical" evidence="13">
    <location>
        <begin position="45"/>
        <end position="65"/>
    </location>
</feature>
<dbReference type="Pfam" id="PF13396">
    <property type="entry name" value="PLDc_N"/>
    <property type="match status" value="1"/>
</dbReference>
<evidence type="ECO:0000256" key="1">
    <source>
        <dbReference type="ARBA" id="ARBA00004651"/>
    </source>
</evidence>
<evidence type="ECO:0000256" key="9">
    <source>
        <dbReference type="ARBA" id="ARBA00023136"/>
    </source>
</evidence>
<keyword evidence="6" id="KW-0677">Repeat</keyword>
<protein>
    <recommendedName>
        <fullName evidence="12">Cardiolipin synthase</fullName>
        <ecNumber evidence="12">2.7.8.-</ecNumber>
    </recommendedName>
</protein>
<keyword evidence="4 15" id="KW-0808">Transferase</keyword>
<dbReference type="CDD" id="cd09110">
    <property type="entry name" value="PLDc_CLS_1"/>
    <property type="match status" value="1"/>
</dbReference>
<dbReference type="Gene3D" id="3.30.870.10">
    <property type="entry name" value="Endonuclease Chain A"/>
    <property type="match status" value="2"/>
</dbReference>
<dbReference type="SUPFAM" id="SSF56024">
    <property type="entry name" value="Phospholipase D/nuclease"/>
    <property type="match status" value="2"/>
</dbReference>
<organism evidence="15 16">
    <name type="scientific">Moheibacter stercoris</name>
    <dbReference type="NCBI Taxonomy" id="1628251"/>
    <lineage>
        <taxon>Bacteria</taxon>
        <taxon>Pseudomonadati</taxon>
        <taxon>Bacteroidota</taxon>
        <taxon>Flavobacteriia</taxon>
        <taxon>Flavobacteriales</taxon>
        <taxon>Weeksellaceae</taxon>
        <taxon>Moheibacter</taxon>
    </lineage>
</organism>
<evidence type="ECO:0000256" key="10">
    <source>
        <dbReference type="ARBA" id="ARBA00023209"/>
    </source>
</evidence>
<keyword evidence="5 13" id="KW-0812">Transmembrane</keyword>
<keyword evidence="16" id="KW-1185">Reference proteome</keyword>
<keyword evidence="7 13" id="KW-1133">Transmembrane helix</keyword>
<dbReference type="InterPro" id="IPR027379">
    <property type="entry name" value="CLS_N"/>
</dbReference>
<evidence type="ECO:0000313" key="15">
    <source>
        <dbReference type="EMBL" id="MET3732819.1"/>
    </source>
</evidence>
<evidence type="ECO:0000256" key="8">
    <source>
        <dbReference type="ARBA" id="ARBA00023098"/>
    </source>
</evidence>
<keyword evidence="2" id="KW-1003">Cell membrane</keyword>
<dbReference type="PANTHER" id="PTHR21248:SF22">
    <property type="entry name" value="PHOSPHOLIPASE D"/>
    <property type="match status" value="1"/>
</dbReference>
<evidence type="ECO:0000256" key="11">
    <source>
        <dbReference type="ARBA" id="ARBA00023264"/>
    </source>
</evidence>
<evidence type="ECO:0000256" key="12">
    <source>
        <dbReference type="NCBIfam" id="TIGR04265"/>
    </source>
</evidence>
<evidence type="ECO:0000256" key="2">
    <source>
        <dbReference type="ARBA" id="ARBA00022475"/>
    </source>
</evidence>
<dbReference type="Proteomes" id="UP001549146">
    <property type="component" value="Unassembled WGS sequence"/>
</dbReference>
<comment type="caution">
    <text evidence="15">The sequence shown here is derived from an EMBL/GenBank/DDBJ whole genome shotgun (WGS) entry which is preliminary data.</text>
</comment>
<reference evidence="15 16" key="1">
    <citation type="submission" date="2024-06" db="EMBL/GenBank/DDBJ databases">
        <title>Genomic Encyclopedia of Type Strains, Phase IV (KMG-IV): sequencing the most valuable type-strain genomes for metagenomic binning, comparative biology and taxonomic classification.</title>
        <authorList>
            <person name="Goeker M."/>
        </authorList>
    </citation>
    <scope>NUCLEOTIDE SEQUENCE [LARGE SCALE GENOMIC DNA]</scope>
    <source>
        <strain evidence="15 16">DSM 29388</strain>
    </source>
</reference>
<keyword evidence="9 13" id="KW-0472">Membrane</keyword>
<sequence length="500" mass="57766">MEQYYPLIQSIWEFIKTWYWIPVLFLYLSTVVTILIENRNPTKTIAWILVIFFLPVIGLILYFFFGQKFNRNKIFGRLDDLQRTKIESKWNEVKQASETNFHLVEQTIGDQARVFRYLNNSKSSPTYFNNEVELYLNGEEKFPKFLEALRSAKHHIHLEYYIFDPDQIGMEVIELLKEKSNEGVEVRVMIDNFGSPKLSRNFEKLLAGSNIQLQVFLPVQFSSLANSNYRNHRKILIVDGEIAFVGGINISDKYINELPYSKNNSVFWRDTSVSIKGNAVDMLQVYFWLNWATTSGEMYDASDEKYLHPQQQTITEKVNSLVGFAYSTPAGDMPTAMESMILAITLAKKKVQICTPYFIPSDEFKSALLVAVSSGVEVELMLPKVGDSFVVQQASLSFLKPLMKRGVKVYLYEKGFIHAKTLVIDDAIAFVGTVNLDNRSFFINYEITAIIHESNLIQRMKTQFEDDKQVSEFLTFEKWKDVSIWKRAIASICRLLAPIL</sequence>
<evidence type="ECO:0000256" key="4">
    <source>
        <dbReference type="ARBA" id="ARBA00022679"/>
    </source>
</evidence>
<evidence type="ECO:0000259" key="14">
    <source>
        <dbReference type="PROSITE" id="PS50035"/>
    </source>
</evidence>
<comment type="subcellular location">
    <subcellularLocation>
        <location evidence="1">Cell membrane</location>
        <topology evidence="1">Multi-pass membrane protein</topology>
    </subcellularLocation>
</comment>
<evidence type="ECO:0000256" key="5">
    <source>
        <dbReference type="ARBA" id="ARBA00022692"/>
    </source>
</evidence>
<dbReference type="Pfam" id="PF13091">
    <property type="entry name" value="PLDc_2"/>
    <property type="match status" value="2"/>
</dbReference>
<dbReference type="EMBL" id="JBEPMO010000020">
    <property type="protein sequence ID" value="MET3732819.1"/>
    <property type="molecule type" value="Genomic_DNA"/>
</dbReference>
<evidence type="ECO:0000256" key="6">
    <source>
        <dbReference type="ARBA" id="ARBA00022737"/>
    </source>
</evidence>
<dbReference type="InterPro" id="IPR022924">
    <property type="entry name" value="Cardiolipin_synthase"/>
</dbReference>